<sequence>MAEIIAFESLRKGAEHCEVLALFRPREQQADIRDGQGAAFDFPSARPFITGNLSDLFEQANAVAMRHYDGDQRVPRVVADKCLELLKALADHAQPE</sequence>
<reference evidence="1 2" key="1">
    <citation type="submission" date="2018-07" db="EMBL/GenBank/DDBJ databases">
        <title>Genomic Encyclopedia of Type Strains, Phase IV (KMG-IV): sequencing the most valuable type-strain genomes for metagenomic binning, comparative biology and taxonomic classification.</title>
        <authorList>
            <person name="Goeker M."/>
        </authorList>
    </citation>
    <scope>NUCLEOTIDE SEQUENCE [LARGE SCALE GENOMIC DNA]</scope>
    <source>
        <strain evidence="1 2">DSM 14364</strain>
    </source>
</reference>
<dbReference type="RefSeq" id="WP_114772750.1">
    <property type="nucleotide sequence ID" value="NZ_QQBB01000014.1"/>
</dbReference>
<evidence type="ECO:0000313" key="1">
    <source>
        <dbReference type="EMBL" id="RDI52560.1"/>
    </source>
</evidence>
<comment type="caution">
    <text evidence="1">The sequence shown here is derived from an EMBL/GenBank/DDBJ whole genome shotgun (WGS) entry which is preliminary data.</text>
</comment>
<accession>A0A370H8I9</accession>
<protein>
    <submittedName>
        <fullName evidence="1">Uncharacterized protein</fullName>
    </submittedName>
</protein>
<dbReference type="Proteomes" id="UP000254925">
    <property type="component" value="Unassembled WGS sequence"/>
</dbReference>
<keyword evidence="2" id="KW-1185">Reference proteome</keyword>
<gene>
    <name evidence="1" type="ORF">DES45_11421</name>
</gene>
<dbReference type="AlphaFoldDB" id="A0A370H8I9"/>
<dbReference type="OrthoDB" id="8020385at2"/>
<proteinExistence type="predicted"/>
<evidence type="ECO:0000313" key="2">
    <source>
        <dbReference type="Proteomes" id="UP000254925"/>
    </source>
</evidence>
<organism evidence="1 2">
    <name type="scientific">Microvirga subterranea</name>
    <dbReference type="NCBI Taxonomy" id="186651"/>
    <lineage>
        <taxon>Bacteria</taxon>
        <taxon>Pseudomonadati</taxon>
        <taxon>Pseudomonadota</taxon>
        <taxon>Alphaproteobacteria</taxon>
        <taxon>Hyphomicrobiales</taxon>
        <taxon>Methylobacteriaceae</taxon>
        <taxon>Microvirga</taxon>
    </lineage>
</organism>
<dbReference type="EMBL" id="QQBB01000014">
    <property type="protein sequence ID" value="RDI52560.1"/>
    <property type="molecule type" value="Genomic_DNA"/>
</dbReference>
<name>A0A370H8I9_9HYPH</name>